<dbReference type="AlphaFoldDB" id="A4JFL8"/>
<proteinExistence type="predicted"/>
<sequence>MSVQRHISAVVFLNAETKFMIRAESGFLDTDFDSWSPLFDSHAQAEHWLDEIKALWREKLWMDDARWDESEQEAVKPRPEQVHQHVALMADIPMAHLDAAFRYVSGHEVGDKKPSDLALKTEEPAWILSPDEQTEDGGVEGLADDELVAHARSEGLAILASRAARWITRESDVNDPQAWARGEQAAIEAVATRANISGAAPAVADARRTACRV</sequence>
<accession>A4JFL8</accession>
<protein>
    <submittedName>
        <fullName evidence="1">Uncharacterized protein</fullName>
    </submittedName>
</protein>
<dbReference type="Proteomes" id="UP000002287">
    <property type="component" value="Chromosome 1"/>
</dbReference>
<dbReference type="HOGENOM" id="CLU_1292428_0_0_4"/>
<organism evidence="1 2">
    <name type="scientific">Burkholderia vietnamiensis (strain G4 / LMG 22486)</name>
    <name type="common">Burkholderia cepacia (strain R1808)</name>
    <dbReference type="NCBI Taxonomy" id="269482"/>
    <lineage>
        <taxon>Bacteria</taxon>
        <taxon>Pseudomonadati</taxon>
        <taxon>Pseudomonadota</taxon>
        <taxon>Betaproteobacteria</taxon>
        <taxon>Burkholderiales</taxon>
        <taxon>Burkholderiaceae</taxon>
        <taxon>Burkholderia</taxon>
        <taxon>Burkholderia cepacia complex</taxon>
    </lineage>
</organism>
<dbReference type="EMBL" id="CP000614">
    <property type="protein sequence ID" value="ABO55071.1"/>
    <property type="molecule type" value="Genomic_DNA"/>
</dbReference>
<name>A4JFL8_BURVG</name>
<evidence type="ECO:0000313" key="2">
    <source>
        <dbReference type="Proteomes" id="UP000002287"/>
    </source>
</evidence>
<evidence type="ECO:0000313" key="1">
    <source>
        <dbReference type="EMBL" id="ABO55071.1"/>
    </source>
</evidence>
<reference evidence="2" key="1">
    <citation type="submission" date="2007-03" db="EMBL/GenBank/DDBJ databases">
        <title>Complete sequence of chromosome 1 of Burkholderia vietnamiensis G4.</title>
        <authorList>
            <consortium name="US DOE Joint Genome Institute"/>
            <person name="Copeland A."/>
            <person name="Lucas S."/>
            <person name="Lapidus A."/>
            <person name="Barry K."/>
            <person name="Detter J.C."/>
            <person name="Glavina del Rio T."/>
            <person name="Hammon N."/>
            <person name="Israni S."/>
            <person name="Dalin E."/>
            <person name="Tice H."/>
            <person name="Pitluck S."/>
            <person name="Chain P."/>
            <person name="Malfatti S."/>
            <person name="Shin M."/>
            <person name="Vergez L."/>
            <person name="Schmutz J."/>
            <person name="Larimer F."/>
            <person name="Land M."/>
            <person name="Hauser L."/>
            <person name="Kyrpides N."/>
            <person name="Tiedje J."/>
            <person name="Richardson P."/>
        </authorList>
    </citation>
    <scope>NUCLEOTIDE SEQUENCE [LARGE SCALE GENOMIC DNA]</scope>
    <source>
        <strain evidence="2">G4 / LMG 22486</strain>
    </source>
</reference>
<gene>
    <name evidence="1" type="ordered locus">Bcep1808_2069</name>
</gene>
<dbReference type="KEGG" id="bvi:Bcep1808_2069"/>